<evidence type="ECO:0000313" key="3">
    <source>
        <dbReference type="Proteomes" id="UP000215453"/>
    </source>
</evidence>
<proteinExistence type="predicted"/>
<dbReference type="AlphaFoldDB" id="A0A1Y6LYQ0"/>
<accession>A0A1Y6LYQ0</accession>
<feature type="region of interest" description="Disordered" evidence="1">
    <location>
        <begin position="1"/>
        <end position="115"/>
    </location>
</feature>
<sequence>MVAQSNNTKSGASTLGSEAQAVDRLEPASANASVADPHQGPPDASPAEQGSSEGTAAAENFDAASPTSDADSDSSFRTALEASADARPQASQATGGGDHQPATENGALPEPDNADPVVVGAYEELLGRIFPPIPRTTSASRRNERRSRLTVRRARSARRNQLRLTEALRVQNDPALQRQIMENGLSDSREYQRIVPATATILRRAIHALRLPHDLRGSTLNAPSAILRRVQVAMLRNRGYLRILLRELGTMNVNMEAQEDGSRRSSGDDA</sequence>
<dbReference type="Proteomes" id="UP000215453">
    <property type="component" value="Chromosome 12"/>
</dbReference>
<reference evidence="2 3" key="1">
    <citation type="submission" date="2016-10" db="EMBL/GenBank/DDBJ databases">
        <authorList>
            <person name="Varghese N."/>
        </authorList>
    </citation>
    <scope>NUCLEOTIDE SEQUENCE [LARGE SCALE GENOMIC DNA]</scope>
</reference>
<gene>
    <name evidence="2" type="ORF">ZT1A5_G10973</name>
</gene>
<feature type="compositionally biased region" description="Polar residues" evidence="1">
    <location>
        <begin position="1"/>
        <end position="17"/>
    </location>
</feature>
<evidence type="ECO:0000313" key="2">
    <source>
        <dbReference type="EMBL" id="SMY29524.1"/>
    </source>
</evidence>
<dbReference type="EMBL" id="LT882687">
    <property type="protein sequence ID" value="SMY29524.1"/>
    <property type="molecule type" value="Genomic_DNA"/>
</dbReference>
<organism evidence="2 3">
    <name type="scientific">Zymoseptoria tritici ST99CH_1A5</name>
    <dbReference type="NCBI Taxonomy" id="1276529"/>
    <lineage>
        <taxon>Eukaryota</taxon>
        <taxon>Fungi</taxon>
        <taxon>Dikarya</taxon>
        <taxon>Ascomycota</taxon>
        <taxon>Pezizomycotina</taxon>
        <taxon>Dothideomycetes</taxon>
        <taxon>Dothideomycetidae</taxon>
        <taxon>Mycosphaerellales</taxon>
        <taxon>Mycosphaerellaceae</taxon>
        <taxon>Zymoseptoria</taxon>
    </lineage>
</organism>
<protein>
    <submittedName>
        <fullName evidence="2">Uncharacterized protein</fullName>
    </submittedName>
</protein>
<name>A0A1Y6LYQ0_ZYMTR</name>
<evidence type="ECO:0000256" key="1">
    <source>
        <dbReference type="SAM" id="MobiDB-lite"/>
    </source>
</evidence>
<feature type="compositionally biased region" description="Low complexity" evidence="1">
    <location>
        <begin position="62"/>
        <end position="75"/>
    </location>
</feature>